<comment type="caution">
    <text evidence="2">The sequence shown here is derived from an EMBL/GenBank/DDBJ whole genome shotgun (WGS) entry which is preliminary data.</text>
</comment>
<dbReference type="PANTHER" id="PTHR47495">
    <property type="entry name" value="ALDEHYDE DEHYDROGENASE"/>
    <property type="match status" value="1"/>
</dbReference>
<dbReference type="Pfam" id="PF20256">
    <property type="entry name" value="MoCoBD_2"/>
    <property type="match status" value="2"/>
</dbReference>
<name>A0A7X1FW65_9SPHN</name>
<dbReference type="InterPro" id="IPR052516">
    <property type="entry name" value="N-heterocyclic_Hydroxylase"/>
</dbReference>
<keyword evidence="3" id="KW-1185">Reference proteome</keyword>
<reference evidence="2 3" key="1">
    <citation type="submission" date="2020-08" db="EMBL/GenBank/DDBJ databases">
        <title>The genome sequence of type strain Novosphingobium piscinae KCTC 42194.</title>
        <authorList>
            <person name="Liu Y."/>
        </authorList>
    </citation>
    <scope>NUCLEOTIDE SEQUENCE [LARGE SCALE GENOMIC DNA]</scope>
    <source>
        <strain evidence="2 3">KCTC 42194</strain>
    </source>
</reference>
<dbReference type="EMBL" id="JACLAX010000002">
    <property type="protein sequence ID" value="MBC2668056.1"/>
    <property type="molecule type" value="Genomic_DNA"/>
</dbReference>
<dbReference type="Gene3D" id="3.90.1170.50">
    <property type="entry name" value="Aldehyde oxidase/xanthine dehydrogenase, a/b hammerhead"/>
    <property type="match status" value="1"/>
</dbReference>
<protein>
    <submittedName>
        <fullName evidence="2">Xanthine dehydrogenase family protein molybdopterin-binding subunit</fullName>
    </submittedName>
</protein>
<dbReference type="PROSITE" id="PS51318">
    <property type="entry name" value="TAT"/>
    <property type="match status" value="1"/>
</dbReference>
<dbReference type="InterPro" id="IPR006311">
    <property type="entry name" value="TAT_signal"/>
</dbReference>
<gene>
    <name evidence="2" type="ORF">H7F53_02715</name>
</gene>
<dbReference type="Gene3D" id="3.30.365.10">
    <property type="entry name" value="Aldehyde oxidase/xanthine dehydrogenase, molybdopterin binding domain"/>
    <property type="match status" value="5"/>
</dbReference>
<evidence type="ECO:0000313" key="2">
    <source>
        <dbReference type="EMBL" id="MBC2668056.1"/>
    </source>
</evidence>
<dbReference type="PIRSF" id="PIRSF036389">
    <property type="entry name" value="IOR_B"/>
    <property type="match status" value="1"/>
</dbReference>
<dbReference type="InterPro" id="IPR037165">
    <property type="entry name" value="AldOxase/xan_DH_Mopterin-bd_sf"/>
</dbReference>
<evidence type="ECO:0000259" key="1">
    <source>
        <dbReference type="SMART" id="SM01008"/>
    </source>
</evidence>
<feature type="domain" description="Aldehyde oxidase/xanthine dehydrogenase a/b hammerhead" evidence="1">
    <location>
        <begin position="238"/>
        <end position="316"/>
    </location>
</feature>
<dbReference type="InterPro" id="IPR046867">
    <property type="entry name" value="AldOxase/xan_DH_MoCoBD2"/>
</dbReference>
<accession>A0A7X1FW65</accession>
<dbReference type="AlphaFoldDB" id="A0A7X1FW65"/>
<dbReference type="RefSeq" id="WP_185677945.1">
    <property type="nucleotide sequence ID" value="NZ_JACLAX010000002.1"/>
</dbReference>
<dbReference type="InterPro" id="IPR012368">
    <property type="entry name" value="OxRdtase_Mopterin-bd_su_IorB"/>
</dbReference>
<dbReference type="SMART" id="SM01008">
    <property type="entry name" value="Ald_Xan_dh_C"/>
    <property type="match status" value="1"/>
</dbReference>
<organism evidence="2 3">
    <name type="scientific">Novosphingobium piscinae</name>
    <dbReference type="NCBI Taxonomy" id="1507448"/>
    <lineage>
        <taxon>Bacteria</taxon>
        <taxon>Pseudomonadati</taxon>
        <taxon>Pseudomonadota</taxon>
        <taxon>Alphaproteobacteria</taxon>
        <taxon>Sphingomonadales</taxon>
        <taxon>Sphingomonadaceae</taxon>
        <taxon>Novosphingobium</taxon>
    </lineage>
</organism>
<dbReference type="SUPFAM" id="SSF56003">
    <property type="entry name" value="Molybdenum cofactor-binding domain"/>
    <property type="match status" value="2"/>
</dbReference>
<dbReference type="InterPro" id="IPR008274">
    <property type="entry name" value="AldOxase/xan_DH_MoCoBD1"/>
</dbReference>
<dbReference type="InterPro" id="IPR000674">
    <property type="entry name" value="Ald_Oxase/Xan_DH_a/b"/>
</dbReference>
<dbReference type="Proteomes" id="UP000551327">
    <property type="component" value="Unassembled WGS sequence"/>
</dbReference>
<dbReference type="Pfam" id="PF02738">
    <property type="entry name" value="MoCoBD_1"/>
    <property type="match status" value="1"/>
</dbReference>
<proteinExistence type="predicted"/>
<evidence type="ECO:0000313" key="3">
    <source>
        <dbReference type="Proteomes" id="UP000551327"/>
    </source>
</evidence>
<sequence>MGIRRRAVLFGSLAVAGAGMFGLKWSGSRAMAEAKAATVRPGEGGFAAFLKIAPDDTITLYSPTIDFGQGAHTAQAQLVAEELGVDPARIVVAQAPALPGFANAGIIEGFGAEMVSPAFAHLPASVLGLVARAIPMQMTGGSSGVRYTGQIALRRAAAGARALLTAEAADRLGVPAAQIVLEDGRARHTGSGRALRLGELAEAAAQRRLWTEPTPGAARRGRAIGQSPLRQDIPGKVDGTAVYGIDVTLPDMRVATLVMAPVRGGKLEAVDTRPARAIAGVEKVIQLEDAVVVVARGYWPALKGVRALSPRFADGGHGGLNSPGIYAAQDALRRAGKPDKTAGEGDVAAALADPAARTVSADYRVPYLHHAMMEPFAVTAHRQGDRLDIWAGLQDPLLVRHMAAEVAGLPESAVTVHTTIMGGGFGRRFPAQCEVIGQAVRVASQCPWPVKLIWSREQEVQHGSYRAQASARLTAALRDGRITAMRTDYAQGDNVEGEVHFLYEVPATERRHFAFKTNQLDGPFRSVNANPFGYWTESFIDELAHAVGEDPYRFRRKHLAEGSRHVRVLDEAARRAGWGTPPPPGVGRGIALVESFGTIVAEVVEAALREDGYPRVQRVTAVVDCGTTVNPRNAEAQISGGIIQALSTAIAEEITLDQGAVVQSNFTDYPLLRLAEAPPRIDVHFIESGAPLGGIGEPGVPPATPALVNALFALTGKRVRTLPIRDQARA</sequence>
<dbReference type="GO" id="GO:0016491">
    <property type="term" value="F:oxidoreductase activity"/>
    <property type="evidence" value="ECO:0007669"/>
    <property type="project" value="InterPro"/>
</dbReference>
<dbReference type="PANTHER" id="PTHR47495:SF1">
    <property type="entry name" value="BLL3820 PROTEIN"/>
    <property type="match status" value="1"/>
</dbReference>